<feature type="compositionally biased region" description="Basic and acidic residues" evidence="1">
    <location>
        <begin position="300"/>
        <end position="316"/>
    </location>
</feature>
<dbReference type="Pfam" id="PF00665">
    <property type="entry name" value="rve"/>
    <property type="match status" value="1"/>
</dbReference>
<dbReference type="EMBL" id="JANPWB010000003">
    <property type="protein sequence ID" value="KAJ1198807.1"/>
    <property type="molecule type" value="Genomic_DNA"/>
</dbReference>
<dbReference type="InterPro" id="IPR050951">
    <property type="entry name" value="Retrovirus_Pol_polyprotein"/>
</dbReference>
<dbReference type="Proteomes" id="UP001066276">
    <property type="component" value="Chromosome 2_1"/>
</dbReference>
<evidence type="ECO:0000256" key="1">
    <source>
        <dbReference type="SAM" id="MobiDB-lite"/>
    </source>
</evidence>
<dbReference type="Gene3D" id="3.30.420.10">
    <property type="entry name" value="Ribonuclease H-like superfamily/Ribonuclease H"/>
    <property type="match status" value="1"/>
</dbReference>
<evidence type="ECO:0000259" key="2">
    <source>
        <dbReference type="PROSITE" id="PS50994"/>
    </source>
</evidence>
<keyword evidence="4" id="KW-1185">Reference proteome</keyword>
<evidence type="ECO:0000313" key="3">
    <source>
        <dbReference type="EMBL" id="KAJ1198807.1"/>
    </source>
</evidence>
<dbReference type="PANTHER" id="PTHR37984:SF11">
    <property type="entry name" value="INTEGRASE CATALYTIC DOMAIN-CONTAINING PROTEIN"/>
    <property type="match status" value="1"/>
</dbReference>
<dbReference type="InterPro" id="IPR036397">
    <property type="entry name" value="RNaseH_sf"/>
</dbReference>
<proteinExistence type="predicted"/>
<dbReference type="FunFam" id="3.30.420.10:FF:000063">
    <property type="entry name" value="Retrovirus-related Pol polyprotein from transposon 297-like Protein"/>
    <property type="match status" value="1"/>
</dbReference>
<accession>A0AAV7VDE8</accession>
<evidence type="ECO:0000313" key="4">
    <source>
        <dbReference type="Proteomes" id="UP001066276"/>
    </source>
</evidence>
<feature type="domain" description="Integrase catalytic" evidence="2">
    <location>
        <begin position="9"/>
        <end position="164"/>
    </location>
</feature>
<dbReference type="AlphaFoldDB" id="A0AAV7VDE8"/>
<dbReference type="SUPFAM" id="SSF53098">
    <property type="entry name" value="Ribonuclease H-like"/>
    <property type="match status" value="1"/>
</dbReference>
<dbReference type="PANTHER" id="PTHR37984">
    <property type="entry name" value="PROTEIN CBG26694"/>
    <property type="match status" value="1"/>
</dbReference>
<organism evidence="3 4">
    <name type="scientific">Pleurodeles waltl</name>
    <name type="common">Iberian ribbed newt</name>
    <dbReference type="NCBI Taxonomy" id="8319"/>
    <lineage>
        <taxon>Eukaryota</taxon>
        <taxon>Metazoa</taxon>
        <taxon>Chordata</taxon>
        <taxon>Craniata</taxon>
        <taxon>Vertebrata</taxon>
        <taxon>Euteleostomi</taxon>
        <taxon>Amphibia</taxon>
        <taxon>Batrachia</taxon>
        <taxon>Caudata</taxon>
        <taxon>Salamandroidea</taxon>
        <taxon>Salamandridae</taxon>
        <taxon>Pleurodelinae</taxon>
        <taxon>Pleurodeles</taxon>
    </lineage>
</organism>
<sequence length="325" mass="36796">MEPPPPIITETIPANPWQRASADLGNLPDGRHMLVVIDDFSKYPEVELLESTVTERVIPCLEKIMATHGIIQELRTDNGPPFSSHEFASYLASHAIQHRKITPRWPQANGEAERFMRTLNKVLRIAVGKGKNLDCAIFEFLREYRLTPHSTTGVSPSSICIQREVRDTIPHVEITTMKQKQVETKLRNRHIHNERISRKRGARMRNLKVGDVVLVKNRHPGGKFKTPFEPEVWTVARVKGTLVTATRKDETVTRNISWFKIYHGRPLESERSEVNSGPPSSEEGVLTSGHVQASGELEERDTTSLKVPERSEERTTAEVPSAINR</sequence>
<reference evidence="3" key="1">
    <citation type="journal article" date="2022" name="bioRxiv">
        <title>Sequencing and chromosome-scale assembly of the giantPleurodeles waltlgenome.</title>
        <authorList>
            <person name="Brown T."/>
            <person name="Elewa A."/>
            <person name="Iarovenko S."/>
            <person name="Subramanian E."/>
            <person name="Araus A.J."/>
            <person name="Petzold A."/>
            <person name="Susuki M."/>
            <person name="Suzuki K.-i.T."/>
            <person name="Hayashi T."/>
            <person name="Toyoda A."/>
            <person name="Oliveira C."/>
            <person name="Osipova E."/>
            <person name="Leigh N.D."/>
            <person name="Simon A."/>
            <person name="Yun M.H."/>
        </authorList>
    </citation>
    <scope>NUCLEOTIDE SEQUENCE</scope>
    <source>
        <strain evidence="3">20211129_DDA</strain>
        <tissue evidence="3">Liver</tissue>
    </source>
</reference>
<dbReference type="GO" id="GO:0003676">
    <property type="term" value="F:nucleic acid binding"/>
    <property type="evidence" value="ECO:0007669"/>
    <property type="project" value="InterPro"/>
</dbReference>
<dbReference type="InterPro" id="IPR012337">
    <property type="entry name" value="RNaseH-like_sf"/>
</dbReference>
<gene>
    <name evidence="3" type="ORF">NDU88_002646</name>
</gene>
<dbReference type="InterPro" id="IPR001584">
    <property type="entry name" value="Integrase_cat-core"/>
</dbReference>
<comment type="caution">
    <text evidence="3">The sequence shown here is derived from an EMBL/GenBank/DDBJ whole genome shotgun (WGS) entry which is preliminary data.</text>
</comment>
<protein>
    <recommendedName>
        <fullName evidence="2">Integrase catalytic domain-containing protein</fullName>
    </recommendedName>
</protein>
<feature type="region of interest" description="Disordered" evidence="1">
    <location>
        <begin position="267"/>
        <end position="325"/>
    </location>
</feature>
<dbReference type="PROSITE" id="PS50994">
    <property type="entry name" value="INTEGRASE"/>
    <property type="match status" value="1"/>
</dbReference>
<dbReference type="GO" id="GO:0015074">
    <property type="term" value="P:DNA integration"/>
    <property type="evidence" value="ECO:0007669"/>
    <property type="project" value="InterPro"/>
</dbReference>
<name>A0AAV7VDE8_PLEWA</name>